<evidence type="ECO:0000313" key="2">
    <source>
        <dbReference type="EMBL" id="BBP00258.1"/>
    </source>
</evidence>
<reference evidence="3" key="1">
    <citation type="submission" date="2019-11" db="EMBL/GenBank/DDBJ databases">
        <title>Isolation and characterization of a novel species in the genus Sulfuriferula.</title>
        <authorList>
            <person name="Mochizuki J."/>
            <person name="Kojima H."/>
            <person name="Fukui M."/>
        </authorList>
    </citation>
    <scope>NUCLEOTIDE SEQUENCE [LARGE SCALE GENOMIC DNA]</scope>
    <source>
        <strain evidence="3">SGTM</strain>
    </source>
</reference>
<proteinExistence type="predicted"/>
<gene>
    <name evidence="2" type="ORF">SFSGTM_09660</name>
</gene>
<dbReference type="EMBL" id="AP021881">
    <property type="protein sequence ID" value="BBP00258.1"/>
    <property type="molecule type" value="Genomic_DNA"/>
</dbReference>
<keyword evidence="1" id="KW-0732">Signal</keyword>
<dbReference type="KEGG" id="sniv:SFSGTM_09660"/>
<feature type="chain" id="PRO_5032618350" evidence="1">
    <location>
        <begin position="27"/>
        <end position="454"/>
    </location>
</feature>
<dbReference type="RefSeq" id="WP_162084207.1">
    <property type="nucleotide sequence ID" value="NZ_AP021881.1"/>
</dbReference>
<dbReference type="Proteomes" id="UP000463939">
    <property type="component" value="Chromosome"/>
</dbReference>
<keyword evidence="3" id="KW-1185">Reference proteome</keyword>
<protein>
    <submittedName>
        <fullName evidence="2">Uncharacterized protein</fullName>
    </submittedName>
</protein>
<sequence length="454" mass="51136">MNYKLTKVAALVVLSVEMMGVGIACAGEWTTEVDLDYRYFRKPAAEAPTASNGQLNLATSFYLFLLNAGFTPAQIANIPQAVAANATLAATSAGMQGNNEPSVVIQPSYYNDWDNKTNSFSFKPFFRWDNMDDVRTHADIREMVWKSKRGTENNPWELRVGIDKVFWGAAESQHLVDVINQTDSVENINNESKLGQPMVRATIERSWGVLDAFVLPYFRERTFSGVDGRLRPLVSLDTLPVAYQSSDKQNHVDFALRWSKSFGSTDVGISQFVGTNRDPRVAQATQYATAANPAGLYISYDQMEQTSIDVTTLVGNWIGKLEALHKTTDFAHYYAYVTGVEYTFNGVFNTDYDVNTFLEYNYDSRGQGQAIYQSDVFTGLRLNLNDEKSTQIKLGVLTDTNDSTRSTRLQMSRRLNDHWTAMFEGQWFNSVDSGNPLNAYREDSYLQATLARYF</sequence>
<accession>A0A809S148</accession>
<organism evidence="2 3">
    <name type="scientific">Sulfuriferula nivalis</name>
    <dbReference type="NCBI Taxonomy" id="2675298"/>
    <lineage>
        <taxon>Bacteria</taxon>
        <taxon>Pseudomonadati</taxon>
        <taxon>Pseudomonadota</taxon>
        <taxon>Betaproteobacteria</taxon>
        <taxon>Nitrosomonadales</taxon>
        <taxon>Sulfuricellaceae</taxon>
        <taxon>Sulfuriferula</taxon>
    </lineage>
</organism>
<name>A0A809S148_9PROT</name>
<evidence type="ECO:0000313" key="3">
    <source>
        <dbReference type="Proteomes" id="UP000463939"/>
    </source>
</evidence>
<dbReference type="AlphaFoldDB" id="A0A809S148"/>
<evidence type="ECO:0000256" key="1">
    <source>
        <dbReference type="SAM" id="SignalP"/>
    </source>
</evidence>
<feature type="signal peptide" evidence="1">
    <location>
        <begin position="1"/>
        <end position="26"/>
    </location>
</feature>